<proteinExistence type="predicted"/>
<dbReference type="AlphaFoldDB" id="A0A8S3G7E7"/>
<protein>
    <submittedName>
        <fullName evidence="1">Uncharacterized protein</fullName>
    </submittedName>
</protein>
<dbReference type="EMBL" id="CAJOBI010284340">
    <property type="protein sequence ID" value="CAF5152992.1"/>
    <property type="molecule type" value="Genomic_DNA"/>
</dbReference>
<accession>A0A8S3G7E7</accession>
<feature type="non-terminal residue" evidence="1">
    <location>
        <position position="106"/>
    </location>
</feature>
<gene>
    <name evidence="1" type="ORF">SMN809_LOCUS64008</name>
</gene>
<comment type="caution">
    <text evidence="1">The sequence shown here is derived from an EMBL/GenBank/DDBJ whole genome shotgun (WGS) entry which is preliminary data.</text>
</comment>
<evidence type="ECO:0000313" key="2">
    <source>
        <dbReference type="Proteomes" id="UP000676336"/>
    </source>
</evidence>
<evidence type="ECO:0000313" key="1">
    <source>
        <dbReference type="EMBL" id="CAF5152992.1"/>
    </source>
</evidence>
<organism evidence="1 2">
    <name type="scientific">Rotaria magnacalcarata</name>
    <dbReference type="NCBI Taxonomy" id="392030"/>
    <lineage>
        <taxon>Eukaryota</taxon>
        <taxon>Metazoa</taxon>
        <taxon>Spiralia</taxon>
        <taxon>Gnathifera</taxon>
        <taxon>Rotifera</taxon>
        <taxon>Eurotatoria</taxon>
        <taxon>Bdelloidea</taxon>
        <taxon>Philodinida</taxon>
        <taxon>Philodinidae</taxon>
        <taxon>Rotaria</taxon>
    </lineage>
</organism>
<dbReference type="Proteomes" id="UP000676336">
    <property type="component" value="Unassembled WGS sequence"/>
</dbReference>
<reference evidence="1" key="1">
    <citation type="submission" date="2021-02" db="EMBL/GenBank/DDBJ databases">
        <authorList>
            <person name="Nowell W R."/>
        </authorList>
    </citation>
    <scope>NUCLEOTIDE SEQUENCE</scope>
</reference>
<sequence>MLFRQVNRPRNILYRLKWTYSRVSSCGTYHICLNTEQPLYKYRFKNVLPFHSPGLAPVLDQTGIAFHINEHGEHVYSQRFDRTFGFYEDLAVVQKANHWYHITAQG</sequence>
<name>A0A8S3G7E7_9BILA</name>